<accession>A0ABN9LF89</accession>
<dbReference type="EMBL" id="CAUEEQ010017155">
    <property type="protein sequence ID" value="CAJ0940432.1"/>
    <property type="molecule type" value="Genomic_DNA"/>
</dbReference>
<evidence type="ECO:0000313" key="2">
    <source>
        <dbReference type="Proteomes" id="UP001176940"/>
    </source>
</evidence>
<evidence type="ECO:0000313" key="1">
    <source>
        <dbReference type="EMBL" id="CAJ0940432.1"/>
    </source>
</evidence>
<dbReference type="Proteomes" id="UP001176940">
    <property type="component" value="Unassembled WGS sequence"/>
</dbReference>
<proteinExistence type="predicted"/>
<reference evidence="1" key="1">
    <citation type="submission" date="2023-07" db="EMBL/GenBank/DDBJ databases">
        <authorList>
            <person name="Stuckert A."/>
        </authorList>
    </citation>
    <scope>NUCLEOTIDE SEQUENCE</scope>
</reference>
<organism evidence="1 2">
    <name type="scientific">Ranitomeya imitator</name>
    <name type="common">mimic poison frog</name>
    <dbReference type="NCBI Taxonomy" id="111125"/>
    <lineage>
        <taxon>Eukaryota</taxon>
        <taxon>Metazoa</taxon>
        <taxon>Chordata</taxon>
        <taxon>Craniata</taxon>
        <taxon>Vertebrata</taxon>
        <taxon>Euteleostomi</taxon>
        <taxon>Amphibia</taxon>
        <taxon>Batrachia</taxon>
        <taxon>Anura</taxon>
        <taxon>Neobatrachia</taxon>
        <taxon>Hyloidea</taxon>
        <taxon>Dendrobatidae</taxon>
        <taxon>Dendrobatinae</taxon>
        <taxon>Ranitomeya</taxon>
    </lineage>
</organism>
<sequence>MTDSSSALELSVSARDEIGLGKSQRAAIVLVSRRRLANASQWASEKQSHGTLTIRYLHTHVLGNSTFRL</sequence>
<gene>
    <name evidence="1" type="ORF">RIMI_LOCUS8587757</name>
</gene>
<keyword evidence="2" id="KW-1185">Reference proteome</keyword>
<comment type="caution">
    <text evidence="1">The sequence shown here is derived from an EMBL/GenBank/DDBJ whole genome shotgun (WGS) entry which is preliminary data.</text>
</comment>
<protein>
    <submittedName>
        <fullName evidence="1">Uncharacterized protein</fullName>
    </submittedName>
</protein>
<name>A0ABN9LF89_9NEOB</name>